<dbReference type="PANTHER" id="PTHR11439:SF524">
    <property type="entry name" value="RNA-DIRECTED DNA POLYMERASE, PROTEIN KINASE RLK-PELLE-DLSV FAMILY"/>
    <property type="match status" value="1"/>
</dbReference>
<sequence length="291" mass="32977">MWLSRHKYLADGTLSRYKARLVANGSTQLEGVHVDETFSLVVKPVTRDSLGLFSSQKKYTLEILNRAHMANCNPRRTPIDTDSKLRIDGDPVSNVTLYRSLAEAEYCGVANAVTETCWLRNLLRELHTPLSFATLVYCDNVNVVYLSCNPVQHQHTKHIEIDIHFVRDLVAVGQVRVLHVPYRYQEEEKADSEDKETKTISYSLHWLARLHELGGCLIEGGGPEGTHDREETPPPLTKEQIKGHVSALKSLIKSHNRKNKGDPIRLDFEMVETETHGQTVVKGKEVMDEDL</sequence>
<protein>
    <submittedName>
        <fullName evidence="1">Ribonuclease H-like domain-containing protein</fullName>
    </submittedName>
</protein>
<comment type="caution">
    <text evidence="1">The sequence shown here is derived from an EMBL/GenBank/DDBJ whole genome shotgun (WGS) entry which is preliminary data.</text>
</comment>
<reference evidence="1" key="1">
    <citation type="journal article" date="2019" name="Sci. Rep.">
        <title>Draft genome of Tanacetum cinerariifolium, the natural source of mosquito coil.</title>
        <authorList>
            <person name="Yamashiro T."/>
            <person name="Shiraishi A."/>
            <person name="Satake H."/>
            <person name="Nakayama K."/>
        </authorList>
    </citation>
    <scope>NUCLEOTIDE SEQUENCE</scope>
</reference>
<proteinExistence type="predicted"/>
<dbReference type="PANTHER" id="PTHR11439">
    <property type="entry name" value="GAG-POL-RELATED RETROTRANSPOSON"/>
    <property type="match status" value="1"/>
</dbReference>
<dbReference type="CDD" id="cd09272">
    <property type="entry name" value="RNase_HI_RT_Ty1"/>
    <property type="match status" value="1"/>
</dbReference>
<name>A0A6L2KXL1_TANCI</name>
<gene>
    <name evidence="1" type="ORF">Tci_024632</name>
</gene>
<dbReference type="AlphaFoldDB" id="A0A6L2KXL1"/>
<dbReference type="EMBL" id="BKCJ010003048">
    <property type="protein sequence ID" value="GEU52654.1"/>
    <property type="molecule type" value="Genomic_DNA"/>
</dbReference>
<accession>A0A6L2KXL1</accession>
<evidence type="ECO:0000313" key="1">
    <source>
        <dbReference type="EMBL" id="GEU52654.1"/>
    </source>
</evidence>
<organism evidence="1">
    <name type="scientific">Tanacetum cinerariifolium</name>
    <name type="common">Dalmatian daisy</name>
    <name type="synonym">Chrysanthemum cinerariifolium</name>
    <dbReference type="NCBI Taxonomy" id="118510"/>
    <lineage>
        <taxon>Eukaryota</taxon>
        <taxon>Viridiplantae</taxon>
        <taxon>Streptophyta</taxon>
        <taxon>Embryophyta</taxon>
        <taxon>Tracheophyta</taxon>
        <taxon>Spermatophyta</taxon>
        <taxon>Magnoliopsida</taxon>
        <taxon>eudicotyledons</taxon>
        <taxon>Gunneridae</taxon>
        <taxon>Pentapetalae</taxon>
        <taxon>asterids</taxon>
        <taxon>campanulids</taxon>
        <taxon>Asterales</taxon>
        <taxon>Asteraceae</taxon>
        <taxon>Asteroideae</taxon>
        <taxon>Anthemideae</taxon>
        <taxon>Anthemidinae</taxon>
        <taxon>Tanacetum</taxon>
    </lineage>
</organism>